<proteinExistence type="predicted"/>
<dbReference type="EC" id="1.14.13.-" evidence="4"/>
<dbReference type="Gene3D" id="3.20.20.30">
    <property type="entry name" value="Luciferase-like domain"/>
    <property type="match status" value="1"/>
</dbReference>
<sequence length="380" mass="43484">MKFFAFHLMPWDRLPADFAERYDSAWTTIPNSLYDPLHGGKLYNDYLDQLVLADQLGFDGVCVNEHHQNAYGTMPSPNLMASILARQTKRVKIAVVGNALPFYNPPTRVAEEFAMLDCISGGRLIAGLVVGGGPEYFSFSLNPTHARSMYREAFDLVLRCWTEEGPFEHYGQHWKLRYVNPWPRPVQQPHPPIWIPGAGSRETIQFVAERRYAYMGIPYFHLDFFQRNFDMFRDACEKNGYTADPEQLGWLLPIYVAETDAQAWEEYEEHLWYFVRNLLKGLVIFPPGYTSARSIAGIQRGLQQFMTVCQTRDDIERGGYAIVGSPETVREKLQTYIHQLGVGNLLGLFQLGTLPHELACKNMSLFAEQVMPKLRAIGQI</sequence>
<organism evidence="4 5">
    <name type="scientific">Blastopirellula retiformator</name>
    <dbReference type="NCBI Taxonomy" id="2527970"/>
    <lineage>
        <taxon>Bacteria</taxon>
        <taxon>Pseudomonadati</taxon>
        <taxon>Planctomycetota</taxon>
        <taxon>Planctomycetia</taxon>
        <taxon>Pirellulales</taxon>
        <taxon>Pirellulaceae</taxon>
        <taxon>Blastopirellula</taxon>
    </lineage>
</organism>
<evidence type="ECO:0000259" key="3">
    <source>
        <dbReference type="Pfam" id="PF00296"/>
    </source>
</evidence>
<dbReference type="OrthoDB" id="9814695at2"/>
<dbReference type="GO" id="GO:0004497">
    <property type="term" value="F:monooxygenase activity"/>
    <property type="evidence" value="ECO:0007669"/>
    <property type="project" value="UniProtKB-KW"/>
</dbReference>
<dbReference type="PANTHER" id="PTHR30137:SF8">
    <property type="entry name" value="BLR5498 PROTEIN"/>
    <property type="match status" value="1"/>
</dbReference>
<keyword evidence="2 4" id="KW-0503">Monooxygenase</keyword>
<dbReference type="AlphaFoldDB" id="A0A5C5V5M7"/>
<dbReference type="InterPro" id="IPR036661">
    <property type="entry name" value="Luciferase-like_sf"/>
</dbReference>
<reference evidence="4 5" key="1">
    <citation type="submission" date="2019-02" db="EMBL/GenBank/DDBJ databases">
        <title>Deep-cultivation of Planctomycetes and their phenomic and genomic characterization uncovers novel biology.</title>
        <authorList>
            <person name="Wiegand S."/>
            <person name="Jogler M."/>
            <person name="Boedeker C."/>
            <person name="Pinto D."/>
            <person name="Vollmers J."/>
            <person name="Rivas-Marin E."/>
            <person name="Kohn T."/>
            <person name="Peeters S.H."/>
            <person name="Heuer A."/>
            <person name="Rast P."/>
            <person name="Oberbeckmann S."/>
            <person name="Bunk B."/>
            <person name="Jeske O."/>
            <person name="Meyerdierks A."/>
            <person name="Storesund J.E."/>
            <person name="Kallscheuer N."/>
            <person name="Luecker S."/>
            <person name="Lage O.M."/>
            <person name="Pohl T."/>
            <person name="Merkel B.J."/>
            <person name="Hornburger P."/>
            <person name="Mueller R.-W."/>
            <person name="Bruemmer F."/>
            <person name="Labrenz M."/>
            <person name="Spormann A.M."/>
            <person name="Op Den Camp H."/>
            <person name="Overmann J."/>
            <person name="Amann R."/>
            <person name="Jetten M.S.M."/>
            <person name="Mascher T."/>
            <person name="Medema M.H."/>
            <person name="Devos D.P."/>
            <person name="Kaster A.-K."/>
            <person name="Ovreas L."/>
            <person name="Rohde M."/>
            <person name="Galperin M.Y."/>
            <person name="Jogler C."/>
        </authorList>
    </citation>
    <scope>NUCLEOTIDE SEQUENCE [LARGE SCALE GENOMIC DNA]</scope>
    <source>
        <strain evidence="4 5">Enr8</strain>
    </source>
</reference>
<evidence type="ECO:0000256" key="1">
    <source>
        <dbReference type="ARBA" id="ARBA00023002"/>
    </source>
</evidence>
<name>A0A5C5V5M7_9BACT</name>
<accession>A0A5C5V5M7</accession>
<evidence type="ECO:0000313" key="5">
    <source>
        <dbReference type="Proteomes" id="UP000318878"/>
    </source>
</evidence>
<dbReference type="InterPro" id="IPR050766">
    <property type="entry name" value="Bact_Lucif_Oxidored"/>
</dbReference>
<evidence type="ECO:0000256" key="2">
    <source>
        <dbReference type="ARBA" id="ARBA00023033"/>
    </source>
</evidence>
<dbReference type="RefSeq" id="WP_146432930.1">
    <property type="nucleotide sequence ID" value="NZ_SJPF01000003.1"/>
</dbReference>
<dbReference type="GO" id="GO:0005829">
    <property type="term" value="C:cytosol"/>
    <property type="evidence" value="ECO:0007669"/>
    <property type="project" value="TreeGrafter"/>
</dbReference>
<keyword evidence="5" id="KW-1185">Reference proteome</keyword>
<keyword evidence="1 4" id="KW-0560">Oxidoreductase</keyword>
<dbReference type="Proteomes" id="UP000318878">
    <property type="component" value="Unassembled WGS sequence"/>
</dbReference>
<protein>
    <submittedName>
        <fullName evidence="4">3,6-diketocamphane 1,6 monooxygenase</fullName>
        <ecNumber evidence="4">1.14.13.-</ecNumber>
    </submittedName>
</protein>
<dbReference type="EMBL" id="SJPF01000003">
    <property type="protein sequence ID" value="TWT33239.1"/>
    <property type="molecule type" value="Genomic_DNA"/>
</dbReference>
<gene>
    <name evidence="4" type="ORF">Enr8_30640</name>
</gene>
<dbReference type="InterPro" id="IPR011251">
    <property type="entry name" value="Luciferase-like_dom"/>
</dbReference>
<comment type="caution">
    <text evidence="4">The sequence shown here is derived from an EMBL/GenBank/DDBJ whole genome shotgun (WGS) entry which is preliminary data.</text>
</comment>
<dbReference type="SUPFAM" id="SSF51679">
    <property type="entry name" value="Bacterial luciferase-like"/>
    <property type="match status" value="1"/>
</dbReference>
<dbReference type="GO" id="GO:0016705">
    <property type="term" value="F:oxidoreductase activity, acting on paired donors, with incorporation or reduction of molecular oxygen"/>
    <property type="evidence" value="ECO:0007669"/>
    <property type="project" value="InterPro"/>
</dbReference>
<dbReference type="PANTHER" id="PTHR30137">
    <property type="entry name" value="LUCIFERASE-LIKE MONOOXYGENASE"/>
    <property type="match status" value="1"/>
</dbReference>
<dbReference type="Pfam" id="PF00296">
    <property type="entry name" value="Bac_luciferase"/>
    <property type="match status" value="1"/>
</dbReference>
<evidence type="ECO:0000313" key="4">
    <source>
        <dbReference type="EMBL" id="TWT33239.1"/>
    </source>
</evidence>
<feature type="domain" description="Luciferase-like" evidence="3">
    <location>
        <begin position="42"/>
        <end position="342"/>
    </location>
</feature>